<proteinExistence type="predicted"/>
<dbReference type="Pfam" id="PF13853">
    <property type="entry name" value="7tm_4"/>
    <property type="match status" value="1"/>
</dbReference>
<gene>
    <name evidence="10" type="ORF">U0070_017140</name>
</gene>
<dbReference type="GO" id="GO:0004930">
    <property type="term" value="F:G protein-coupled receptor activity"/>
    <property type="evidence" value="ECO:0007669"/>
    <property type="project" value="UniProtKB-KW"/>
</dbReference>
<keyword evidence="11" id="KW-1185">Reference proteome</keyword>
<dbReference type="GO" id="GO:0016020">
    <property type="term" value="C:membrane"/>
    <property type="evidence" value="ECO:0007669"/>
    <property type="project" value="UniProtKB-SubCell"/>
</dbReference>
<dbReference type="Proteomes" id="UP001488838">
    <property type="component" value="Unassembled WGS sequence"/>
</dbReference>
<keyword evidence="4" id="KW-0297">G-protein coupled receptor</keyword>
<comment type="subcellular location">
    <subcellularLocation>
        <location evidence="1">Membrane</location>
        <topology evidence="1">Multi-pass membrane protein</topology>
    </subcellularLocation>
</comment>
<dbReference type="SUPFAM" id="SSF81321">
    <property type="entry name" value="Family A G protein-coupled receptor-like"/>
    <property type="match status" value="1"/>
</dbReference>
<sequence length="127" mass="13949">MAYDRYTAVCHPLLYGPVMRTELCARLVLASWGVASLNATIIVLLAVNLDFCEAQTIHHYTCELPALFPLSCSDISVTVDILLCARLLHGLGTLIPIFSYVRIVSTILSISFTTGRSKAFSTCLFSF</sequence>
<name>A0AAW0HDU6_MYOGA</name>
<dbReference type="AlphaFoldDB" id="A0AAW0HDU6"/>
<keyword evidence="3 8" id="KW-1133">Transmembrane helix</keyword>
<keyword evidence="6" id="KW-0675">Receptor</keyword>
<organism evidence="10 11">
    <name type="scientific">Myodes glareolus</name>
    <name type="common">Bank vole</name>
    <name type="synonym">Clethrionomys glareolus</name>
    <dbReference type="NCBI Taxonomy" id="447135"/>
    <lineage>
        <taxon>Eukaryota</taxon>
        <taxon>Metazoa</taxon>
        <taxon>Chordata</taxon>
        <taxon>Craniata</taxon>
        <taxon>Vertebrata</taxon>
        <taxon>Euteleostomi</taxon>
        <taxon>Mammalia</taxon>
        <taxon>Eutheria</taxon>
        <taxon>Euarchontoglires</taxon>
        <taxon>Glires</taxon>
        <taxon>Rodentia</taxon>
        <taxon>Myomorpha</taxon>
        <taxon>Muroidea</taxon>
        <taxon>Cricetidae</taxon>
        <taxon>Arvicolinae</taxon>
        <taxon>Myodes</taxon>
    </lineage>
</organism>
<keyword evidence="7" id="KW-0807">Transducer</keyword>
<evidence type="ECO:0000256" key="4">
    <source>
        <dbReference type="ARBA" id="ARBA00023040"/>
    </source>
</evidence>
<feature type="domain" description="G-protein coupled receptors family 1 profile" evidence="9">
    <location>
        <begin position="1"/>
        <end position="127"/>
    </location>
</feature>
<evidence type="ECO:0000256" key="2">
    <source>
        <dbReference type="ARBA" id="ARBA00022692"/>
    </source>
</evidence>
<accession>A0AAW0HDU6</accession>
<dbReference type="EMBL" id="JBBHLL010000598">
    <property type="protein sequence ID" value="KAK7799658.1"/>
    <property type="molecule type" value="Genomic_DNA"/>
</dbReference>
<dbReference type="PRINTS" id="PR00245">
    <property type="entry name" value="OLFACTORYR"/>
</dbReference>
<evidence type="ECO:0000256" key="3">
    <source>
        <dbReference type="ARBA" id="ARBA00022989"/>
    </source>
</evidence>
<dbReference type="InterPro" id="IPR000725">
    <property type="entry name" value="Olfact_rcpt"/>
</dbReference>
<keyword evidence="2 8" id="KW-0812">Transmembrane</keyword>
<evidence type="ECO:0000313" key="10">
    <source>
        <dbReference type="EMBL" id="KAK7799658.1"/>
    </source>
</evidence>
<evidence type="ECO:0000256" key="6">
    <source>
        <dbReference type="ARBA" id="ARBA00023170"/>
    </source>
</evidence>
<reference evidence="10 11" key="1">
    <citation type="journal article" date="2023" name="bioRxiv">
        <title>Conserved and derived expression patterns and positive selection on dental genes reveal complex evolutionary context of ever-growing rodent molars.</title>
        <authorList>
            <person name="Calamari Z.T."/>
            <person name="Song A."/>
            <person name="Cohen E."/>
            <person name="Akter M."/>
            <person name="Roy R.D."/>
            <person name="Hallikas O."/>
            <person name="Christensen M.M."/>
            <person name="Li P."/>
            <person name="Marangoni P."/>
            <person name="Jernvall J."/>
            <person name="Klein O.D."/>
        </authorList>
    </citation>
    <scope>NUCLEOTIDE SEQUENCE [LARGE SCALE GENOMIC DNA]</scope>
    <source>
        <strain evidence="10">V071</strain>
    </source>
</reference>
<protein>
    <recommendedName>
        <fullName evidence="9">G-protein coupled receptors family 1 profile domain-containing protein</fullName>
    </recommendedName>
</protein>
<dbReference type="PANTHER" id="PTHR48001">
    <property type="entry name" value="OLFACTORY RECEPTOR"/>
    <property type="match status" value="1"/>
</dbReference>
<comment type="caution">
    <text evidence="10">The sequence shown here is derived from an EMBL/GenBank/DDBJ whole genome shotgun (WGS) entry which is preliminary data.</text>
</comment>
<dbReference type="PROSITE" id="PS50262">
    <property type="entry name" value="G_PROTEIN_RECEP_F1_2"/>
    <property type="match status" value="1"/>
</dbReference>
<evidence type="ECO:0000256" key="7">
    <source>
        <dbReference type="ARBA" id="ARBA00023224"/>
    </source>
</evidence>
<evidence type="ECO:0000256" key="8">
    <source>
        <dbReference type="SAM" id="Phobius"/>
    </source>
</evidence>
<feature type="transmembrane region" description="Helical" evidence="8">
    <location>
        <begin position="27"/>
        <end position="47"/>
    </location>
</feature>
<dbReference type="Gene3D" id="1.20.1070.10">
    <property type="entry name" value="Rhodopsin 7-helix transmembrane proteins"/>
    <property type="match status" value="1"/>
</dbReference>
<evidence type="ECO:0000256" key="1">
    <source>
        <dbReference type="ARBA" id="ARBA00004141"/>
    </source>
</evidence>
<dbReference type="GO" id="GO:0004984">
    <property type="term" value="F:olfactory receptor activity"/>
    <property type="evidence" value="ECO:0007669"/>
    <property type="project" value="InterPro"/>
</dbReference>
<evidence type="ECO:0000256" key="5">
    <source>
        <dbReference type="ARBA" id="ARBA00023136"/>
    </source>
</evidence>
<keyword evidence="5 8" id="KW-0472">Membrane</keyword>
<evidence type="ECO:0000259" key="9">
    <source>
        <dbReference type="PROSITE" id="PS50262"/>
    </source>
</evidence>
<evidence type="ECO:0000313" key="11">
    <source>
        <dbReference type="Proteomes" id="UP001488838"/>
    </source>
</evidence>
<dbReference type="InterPro" id="IPR017452">
    <property type="entry name" value="GPCR_Rhodpsn_7TM"/>
</dbReference>